<evidence type="ECO:0000313" key="8">
    <source>
        <dbReference type="Proteomes" id="UP000241118"/>
    </source>
</evidence>
<dbReference type="InterPro" id="IPR017780">
    <property type="entry name" value="ABC_transptr_urea_ATP-bd_UrtE"/>
</dbReference>
<protein>
    <submittedName>
        <fullName evidence="7">Urea ABC transporter ATP-binding protein</fullName>
    </submittedName>
</protein>
<dbReference type="InterPro" id="IPR027417">
    <property type="entry name" value="P-loop_NTPase"/>
</dbReference>
<evidence type="ECO:0000256" key="3">
    <source>
        <dbReference type="ARBA" id="ARBA00022741"/>
    </source>
</evidence>
<comment type="caution">
    <text evidence="7">The sequence shown here is derived from an EMBL/GenBank/DDBJ whole genome shotgun (WGS) entry which is preliminary data.</text>
</comment>
<dbReference type="GO" id="GO:0005524">
    <property type="term" value="F:ATP binding"/>
    <property type="evidence" value="ECO:0007669"/>
    <property type="project" value="UniProtKB-KW"/>
</dbReference>
<dbReference type="InterPro" id="IPR003439">
    <property type="entry name" value="ABC_transporter-like_ATP-bd"/>
</dbReference>
<keyword evidence="2" id="KW-0813">Transport</keyword>
<keyword evidence="8" id="KW-1185">Reference proteome</keyword>
<dbReference type="Proteomes" id="UP000241118">
    <property type="component" value="Unassembled WGS sequence"/>
</dbReference>
<name>A0A2P8I586_SACCR</name>
<dbReference type="AlphaFoldDB" id="A0A2P8I586"/>
<dbReference type="InterPro" id="IPR003593">
    <property type="entry name" value="AAA+_ATPase"/>
</dbReference>
<dbReference type="PANTHER" id="PTHR43820:SF5">
    <property type="entry name" value="HIGH-AFFINITY BRANCHED-CHAIN AMINO ACID TRANSPORT ATP-BINDING PROTEIN"/>
    <property type="match status" value="1"/>
</dbReference>
<keyword evidence="4 7" id="KW-0067">ATP-binding</keyword>
<dbReference type="NCBIfam" id="TIGR03410">
    <property type="entry name" value="urea_trans_UrtE"/>
    <property type="match status" value="1"/>
</dbReference>
<dbReference type="PANTHER" id="PTHR43820">
    <property type="entry name" value="HIGH-AFFINITY BRANCHED-CHAIN AMINO ACID TRANSPORT ATP-BINDING PROTEIN LIVF"/>
    <property type="match status" value="1"/>
</dbReference>
<dbReference type="EMBL" id="PYAX01000008">
    <property type="protein sequence ID" value="PSL53639.1"/>
    <property type="molecule type" value="Genomic_DNA"/>
</dbReference>
<evidence type="ECO:0000256" key="1">
    <source>
        <dbReference type="ARBA" id="ARBA00005417"/>
    </source>
</evidence>
<dbReference type="SMART" id="SM00382">
    <property type="entry name" value="AAA"/>
    <property type="match status" value="1"/>
</dbReference>
<evidence type="ECO:0000256" key="2">
    <source>
        <dbReference type="ARBA" id="ARBA00022448"/>
    </source>
</evidence>
<gene>
    <name evidence="7" type="ORF">B0I31_10886</name>
</gene>
<dbReference type="GO" id="GO:0015658">
    <property type="term" value="F:branched-chain amino acid transmembrane transporter activity"/>
    <property type="evidence" value="ECO:0007669"/>
    <property type="project" value="TreeGrafter"/>
</dbReference>
<comment type="similarity">
    <text evidence="1">Belongs to the ABC transporter superfamily.</text>
</comment>
<evidence type="ECO:0000259" key="6">
    <source>
        <dbReference type="PROSITE" id="PS50893"/>
    </source>
</evidence>
<dbReference type="Gene3D" id="3.40.50.300">
    <property type="entry name" value="P-loop containing nucleotide triphosphate hydrolases"/>
    <property type="match status" value="1"/>
</dbReference>
<dbReference type="Pfam" id="PF00005">
    <property type="entry name" value="ABC_tran"/>
    <property type="match status" value="1"/>
</dbReference>
<dbReference type="SUPFAM" id="SSF52540">
    <property type="entry name" value="P-loop containing nucleoside triphosphate hydrolases"/>
    <property type="match status" value="1"/>
</dbReference>
<feature type="domain" description="ABC transporter" evidence="6">
    <location>
        <begin position="2"/>
        <end position="231"/>
    </location>
</feature>
<dbReference type="InterPro" id="IPR052156">
    <property type="entry name" value="BCAA_Transport_ATP-bd_LivF"/>
</dbReference>
<dbReference type="OrthoDB" id="9776369at2"/>
<keyword evidence="3" id="KW-0547">Nucleotide-binding</keyword>
<dbReference type="CDD" id="cd03224">
    <property type="entry name" value="ABC_TM1139_LivF_branched"/>
    <property type="match status" value="1"/>
</dbReference>
<dbReference type="RefSeq" id="WP_106617910.1">
    <property type="nucleotide sequence ID" value="NZ_PYAX01000008.1"/>
</dbReference>
<organism evidence="7 8">
    <name type="scientific">Saccharothrix carnea</name>
    <dbReference type="NCBI Taxonomy" id="1280637"/>
    <lineage>
        <taxon>Bacteria</taxon>
        <taxon>Bacillati</taxon>
        <taxon>Actinomycetota</taxon>
        <taxon>Actinomycetes</taxon>
        <taxon>Pseudonocardiales</taxon>
        <taxon>Pseudonocardiaceae</taxon>
        <taxon>Saccharothrix</taxon>
    </lineage>
</organism>
<dbReference type="GO" id="GO:0016887">
    <property type="term" value="F:ATP hydrolysis activity"/>
    <property type="evidence" value="ECO:0007669"/>
    <property type="project" value="InterPro"/>
</dbReference>
<sequence length="231" mass="25021">MLSVSGVDAAYGRARVLFGVGLEVPAGSLVCVMGRNGVGKTTLLKTVMGTLTPTAGRITFDGRDITRLATHQRVRAGMAYVPQGHVSFPQLTVWENLQVTLEATAHREPAAVDEALDVFPALRQLLKRPAGLLSGGQRQQLAIARALITRPRLLLLDEPTEGIQPSVIDEIEAAIERLHREAGLTVLLVEQYLDFALRLADSFVVMDAGEVVRAGAAEELHDEEVRRMLAV</sequence>
<evidence type="ECO:0000256" key="4">
    <source>
        <dbReference type="ARBA" id="ARBA00022840"/>
    </source>
</evidence>
<reference evidence="7 8" key="1">
    <citation type="submission" date="2018-03" db="EMBL/GenBank/DDBJ databases">
        <title>Genomic Encyclopedia of Type Strains, Phase III (KMG-III): the genomes of soil and plant-associated and newly described type strains.</title>
        <authorList>
            <person name="Whitman W."/>
        </authorList>
    </citation>
    <scope>NUCLEOTIDE SEQUENCE [LARGE SCALE GENOMIC DNA]</scope>
    <source>
        <strain evidence="7 8">CGMCC 4.7097</strain>
    </source>
</reference>
<evidence type="ECO:0000313" key="7">
    <source>
        <dbReference type="EMBL" id="PSL53639.1"/>
    </source>
</evidence>
<proteinExistence type="inferred from homology"/>
<evidence type="ECO:0000256" key="5">
    <source>
        <dbReference type="ARBA" id="ARBA00022970"/>
    </source>
</evidence>
<accession>A0A2P8I586</accession>
<dbReference type="PROSITE" id="PS50893">
    <property type="entry name" value="ABC_TRANSPORTER_2"/>
    <property type="match status" value="1"/>
</dbReference>
<dbReference type="GO" id="GO:0015807">
    <property type="term" value="P:L-amino acid transport"/>
    <property type="evidence" value="ECO:0007669"/>
    <property type="project" value="TreeGrafter"/>
</dbReference>
<keyword evidence="5" id="KW-0029">Amino-acid transport</keyword>